<dbReference type="SUPFAM" id="SSF49452">
    <property type="entry name" value="Starch-binding domain-like"/>
    <property type="match status" value="1"/>
</dbReference>
<dbReference type="InterPro" id="IPR025491">
    <property type="entry name" value="DUF4382"/>
</dbReference>
<dbReference type="Pfam" id="PF14321">
    <property type="entry name" value="DUF4382"/>
    <property type="match status" value="1"/>
</dbReference>
<gene>
    <name evidence="2" type="ORF">ML462_04105</name>
</gene>
<evidence type="ECO:0000259" key="1">
    <source>
        <dbReference type="Pfam" id="PF14321"/>
    </source>
</evidence>
<dbReference type="InterPro" id="IPR013784">
    <property type="entry name" value="Carb-bd-like_fold"/>
</dbReference>
<dbReference type="PROSITE" id="PS51257">
    <property type="entry name" value="PROKAR_LIPOPROTEIN"/>
    <property type="match status" value="1"/>
</dbReference>
<dbReference type="Proteomes" id="UP001139226">
    <property type="component" value="Unassembled WGS sequence"/>
</dbReference>
<comment type="caution">
    <text evidence="2">The sequence shown here is derived from an EMBL/GenBank/DDBJ whole genome shotgun (WGS) entry which is preliminary data.</text>
</comment>
<dbReference type="PROSITE" id="PS00018">
    <property type="entry name" value="EF_HAND_1"/>
    <property type="match status" value="1"/>
</dbReference>
<dbReference type="GO" id="GO:0030246">
    <property type="term" value="F:carbohydrate binding"/>
    <property type="evidence" value="ECO:0007669"/>
    <property type="project" value="InterPro"/>
</dbReference>
<accession>A0A9X1V1B0</accession>
<name>A0A9X1V1B0_9FLAO</name>
<evidence type="ECO:0000313" key="2">
    <source>
        <dbReference type="EMBL" id="MCH4822348.1"/>
    </source>
</evidence>
<organism evidence="2 3">
    <name type="scientific">Christiangramia lutea</name>
    <dbReference type="NCBI Taxonomy" id="1607951"/>
    <lineage>
        <taxon>Bacteria</taxon>
        <taxon>Pseudomonadati</taxon>
        <taxon>Bacteroidota</taxon>
        <taxon>Flavobacteriia</taxon>
        <taxon>Flavobacteriales</taxon>
        <taxon>Flavobacteriaceae</taxon>
        <taxon>Christiangramia</taxon>
    </lineage>
</organism>
<keyword evidence="3" id="KW-1185">Reference proteome</keyword>
<dbReference type="AlphaFoldDB" id="A0A9X1V1B0"/>
<proteinExistence type="predicted"/>
<dbReference type="EMBL" id="JAKVTV010000001">
    <property type="protein sequence ID" value="MCH4822348.1"/>
    <property type="molecule type" value="Genomic_DNA"/>
</dbReference>
<dbReference type="InterPro" id="IPR018247">
    <property type="entry name" value="EF_Hand_1_Ca_BS"/>
</dbReference>
<dbReference type="Gene3D" id="2.60.40.1120">
    <property type="entry name" value="Carboxypeptidase-like, regulatory domain"/>
    <property type="match status" value="1"/>
</dbReference>
<reference evidence="2" key="1">
    <citation type="submission" date="2022-03" db="EMBL/GenBank/DDBJ databases">
        <title>Gramella crocea sp. nov., isolated from activated sludge of a seafood processing plant.</title>
        <authorList>
            <person name="Zhang X."/>
        </authorList>
    </citation>
    <scope>NUCLEOTIDE SEQUENCE</scope>
    <source>
        <strain evidence="2">YJ019</strain>
    </source>
</reference>
<dbReference type="RefSeq" id="WP_240712462.1">
    <property type="nucleotide sequence ID" value="NZ_JAKVTV010000001.1"/>
</dbReference>
<sequence length="281" mass="29668">MRYLKNVTFKSVMIATFISLGLTSCSDDDSETATGGSANLTVRMTDAPGDFDAVFVDVEDIEIQVQSENEMDAEADVDGDGWVSVGDVQTGVYDLLELTGGVSQLLADTEVPAGYVSQMRLILGSENTVIVDGVEQPLNTPSAEQSGLKLQLNQDFEEGENYAFLLDFDVDKSIVATGNGGFNLKPVIRLSAEADAGVVVGAIVLPADLEMSVQSLVVLTGESTTVSAYTDEEGNFSLNGVPAGVYSLEVIPEADANLDTYAIGTVEVKPNETTDLGELSL</sequence>
<protein>
    <submittedName>
        <fullName evidence="2">DUF4382 domain-containing protein</fullName>
    </submittedName>
</protein>
<feature type="domain" description="DUF4382" evidence="1">
    <location>
        <begin position="38"/>
        <end position="186"/>
    </location>
</feature>
<evidence type="ECO:0000313" key="3">
    <source>
        <dbReference type="Proteomes" id="UP001139226"/>
    </source>
</evidence>